<reference evidence="1" key="1">
    <citation type="submission" date="2020-02" db="EMBL/GenBank/DDBJ databases">
        <authorList>
            <person name="Scholz U."/>
            <person name="Mascher M."/>
            <person name="Fiebig A."/>
        </authorList>
    </citation>
    <scope>NUCLEOTIDE SEQUENCE</scope>
</reference>
<dbReference type="Proteomes" id="UP000663760">
    <property type="component" value="Chromosome 12"/>
</dbReference>
<keyword evidence="2" id="KW-1185">Reference proteome</keyword>
<accession>A0A7I8L7G5</accession>
<dbReference type="EMBL" id="LR746275">
    <property type="protein sequence ID" value="CAA7405973.1"/>
    <property type="molecule type" value="Genomic_DNA"/>
</dbReference>
<evidence type="ECO:0000313" key="1">
    <source>
        <dbReference type="EMBL" id="CAA7405973.1"/>
    </source>
</evidence>
<evidence type="ECO:0000313" key="2">
    <source>
        <dbReference type="Proteomes" id="UP000663760"/>
    </source>
</evidence>
<proteinExistence type="predicted"/>
<dbReference type="AlphaFoldDB" id="A0A7I8L7G5"/>
<gene>
    <name evidence="1" type="ORF">SI8410_12016651</name>
</gene>
<protein>
    <submittedName>
        <fullName evidence="1">Uncharacterized protein</fullName>
    </submittedName>
</protein>
<sequence length="31" mass="3507">MRIHLRCYCIVRSFGSSFEVSSCIETSIPQG</sequence>
<name>A0A7I8L7G5_SPIIN</name>
<organism evidence="1 2">
    <name type="scientific">Spirodela intermedia</name>
    <name type="common">Intermediate duckweed</name>
    <dbReference type="NCBI Taxonomy" id="51605"/>
    <lineage>
        <taxon>Eukaryota</taxon>
        <taxon>Viridiplantae</taxon>
        <taxon>Streptophyta</taxon>
        <taxon>Embryophyta</taxon>
        <taxon>Tracheophyta</taxon>
        <taxon>Spermatophyta</taxon>
        <taxon>Magnoliopsida</taxon>
        <taxon>Liliopsida</taxon>
        <taxon>Araceae</taxon>
        <taxon>Lemnoideae</taxon>
        <taxon>Spirodela</taxon>
    </lineage>
</organism>